<proteinExistence type="predicted"/>
<gene>
    <name evidence="2" type="ORF">FHR33_004871</name>
</gene>
<dbReference type="EMBL" id="JACIBV010000001">
    <property type="protein sequence ID" value="MBB3729011.1"/>
    <property type="molecule type" value="Genomic_DNA"/>
</dbReference>
<dbReference type="Proteomes" id="UP000579945">
    <property type="component" value="Unassembled WGS sequence"/>
</dbReference>
<feature type="signal peptide" evidence="1">
    <location>
        <begin position="1"/>
        <end position="20"/>
    </location>
</feature>
<dbReference type="AlphaFoldDB" id="A0A7W5V6R7"/>
<dbReference type="GeneID" id="95391217"/>
<evidence type="ECO:0000256" key="1">
    <source>
        <dbReference type="SAM" id="SignalP"/>
    </source>
</evidence>
<name>A0A7W5V6R7_9ACTN</name>
<evidence type="ECO:0000313" key="3">
    <source>
        <dbReference type="Proteomes" id="UP000579945"/>
    </source>
</evidence>
<organism evidence="2 3">
    <name type="scientific">Nonomuraea dietziae</name>
    <dbReference type="NCBI Taxonomy" id="65515"/>
    <lineage>
        <taxon>Bacteria</taxon>
        <taxon>Bacillati</taxon>
        <taxon>Actinomycetota</taxon>
        <taxon>Actinomycetes</taxon>
        <taxon>Streptosporangiales</taxon>
        <taxon>Streptosporangiaceae</taxon>
        <taxon>Nonomuraea</taxon>
    </lineage>
</organism>
<comment type="caution">
    <text evidence="2">The sequence shown here is derived from an EMBL/GenBank/DDBJ whole genome shotgun (WGS) entry which is preliminary data.</text>
</comment>
<accession>A0A7W5V6R7</accession>
<sequence length="346" mass="36508">MKLWTIIVAACVLLIADAPAAAHRHGWQVSLVGETGMWGGFREVSSGGPQDAWVMRAGLPPLRWNGAEWHGATGKAGPYLVRQAGQGVTWTFTDGPARVDVRRMAEGRWSRLPIEAESAHVTAAAATGADDCWAAGLRLSREGMTDGLWHWEGQAWRPVAAPLPISDLAAAPDGQVWALSSPGVSNLGYGGERAASILRWTDGEWLRTPIPAIALPEGGHLELNDLAMPYAGLGYAVGAITVGGAPLEAVVLRWDGVAWERLPHRPPATAYTHVTTDGGSGMWLAAARTGLPGALVRFVDGSWSQISVLPEGSTHAEVRGLANVPGTSQMWATVDAGGTSAVLTYR</sequence>
<protein>
    <submittedName>
        <fullName evidence="2">Uncharacterized protein</fullName>
    </submittedName>
</protein>
<dbReference type="RefSeq" id="WP_183651695.1">
    <property type="nucleotide sequence ID" value="NZ_BAAAXX010000108.1"/>
</dbReference>
<feature type="chain" id="PRO_5038712130" evidence="1">
    <location>
        <begin position="21"/>
        <end position="346"/>
    </location>
</feature>
<evidence type="ECO:0000313" key="2">
    <source>
        <dbReference type="EMBL" id="MBB3729011.1"/>
    </source>
</evidence>
<keyword evidence="3" id="KW-1185">Reference proteome</keyword>
<reference evidence="2 3" key="1">
    <citation type="submission" date="2020-08" db="EMBL/GenBank/DDBJ databases">
        <title>Sequencing the genomes of 1000 actinobacteria strains.</title>
        <authorList>
            <person name="Klenk H.-P."/>
        </authorList>
    </citation>
    <scope>NUCLEOTIDE SEQUENCE [LARGE SCALE GENOMIC DNA]</scope>
    <source>
        <strain evidence="2 3">DSM 44320</strain>
    </source>
</reference>
<keyword evidence="1" id="KW-0732">Signal</keyword>